<organism evidence="3 4">
    <name type="scientific">Basidiobolus ranarum</name>
    <dbReference type="NCBI Taxonomy" id="34480"/>
    <lineage>
        <taxon>Eukaryota</taxon>
        <taxon>Fungi</taxon>
        <taxon>Fungi incertae sedis</taxon>
        <taxon>Zoopagomycota</taxon>
        <taxon>Entomophthoromycotina</taxon>
        <taxon>Basidiobolomycetes</taxon>
        <taxon>Basidiobolales</taxon>
        <taxon>Basidiobolaceae</taxon>
        <taxon>Basidiobolus</taxon>
    </lineage>
</organism>
<evidence type="ECO:0000313" key="4">
    <source>
        <dbReference type="Proteomes" id="UP001479436"/>
    </source>
</evidence>
<evidence type="ECO:0000256" key="2">
    <source>
        <dbReference type="RuleBase" id="RU003860"/>
    </source>
</evidence>
<evidence type="ECO:0000256" key="1">
    <source>
        <dbReference type="ARBA" id="ARBA00005578"/>
    </source>
</evidence>
<accession>A0ABR2WXH1</accession>
<comment type="similarity">
    <text evidence="1 2">Belongs to the BolA/IbaG family.</text>
</comment>
<sequence length="103" mass="11682">MFSHLRQVTKNNTLRSQAQRVFYSTESMNAGEKLLFEKLKTQFTPASLHVHDISGGCGSMYAIEIVSKNFEGLSLVKQHRLVTEFLAEDIKQMHGIQLKTSPK</sequence>
<dbReference type="EMBL" id="JASJQH010000184">
    <property type="protein sequence ID" value="KAK9766150.1"/>
    <property type="molecule type" value="Genomic_DNA"/>
</dbReference>
<dbReference type="PANTHER" id="PTHR46188:SF1">
    <property type="entry name" value="BOLA-LIKE PROTEIN 3"/>
    <property type="match status" value="1"/>
</dbReference>
<name>A0ABR2WXH1_9FUNG</name>
<dbReference type="PANTHER" id="PTHR46188">
    <property type="entry name" value="BOLA-LIKE PROTEIN 3"/>
    <property type="match status" value="1"/>
</dbReference>
<evidence type="ECO:0008006" key="5">
    <source>
        <dbReference type="Google" id="ProtNLM"/>
    </source>
</evidence>
<keyword evidence="4" id="KW-1185">Reference proteome</keyword>
<dbReference type="InterPro" id="IPR052275">
    <property type="entry name" value="Mt_Fe-S_assembly_factor"/>
</dbReference>
<dbReference type="Pfam" id="PF01722">
    <property type="entry name" value="BolA"/>
    <property type="match status" value="1"/>
</dbReference>
<protein>
    <recommendedName>
        <fullName evidence="5">Bola-like protein</fullName>
    </recommendedName>
</protein>
<dbReference type="SUPFAM" id="SSF82657">
    <property type="entry name" value="BolA-like"/>
    <property type="match status" value="1"/>
</dbReference>
<reference evidence="3 4" key="1">
    <citation type="submission" date="2023-04" db="EMBL/GenBank/DDBJ databases">
        <title>Genome of Basidiobolus ranarum AG-B5.</title>
        <authorList>
            <person name="Stajich J.E."/>
            <person name="Carter-House D."/>
            <person name="Gryganskyi A."/>
        </authorList>
    </citation>
    <scope>NUCLEOTIDE SEQUENCE [LARGE SCALE GENOMIC DNA]</scope>
    <source>
        <strain evidence="3 4">AG-B5</strain>
    </source>
</reference>
<proteinExistence type="inferred from homology"/>
<dbReference type="Proteomes" id="UP001479436">
    <property type="component" value="Unassembled WGS sequence"/>
</dbReference>
<dbReference type="InterPro" id="IPR002634">
    <property type="entry name" value="BolA"/>
</dbReference>
<comment type="caution">
    <text evidence="3">The sequence shown here is derived from an EMBL/GenBank/DDBJ whole genome shotgun (WGS) entry which is preliminary data.</text>
</comment>
<dbReference type="Gene3D" id="3.30.300.90">
    <property type="entry name" value="BolA-like"/>
    <property type="match status" value="1"/>
</dbReference>
<dbReference type="InterPro" id="IPR036065">
    <property type="entry name" value="BolA-like_sf"/>
</dbReference>
<evidence type="ECO:0000313" key="3">
    <source>
        <dbReference type="EMBL" id="KAK9766150.1"/>
    </source>
</evidence>
<gene>
    <name evidence="3" type="ORF">K7432_004988</name>
</gene>